<dbReference type="AlphaFoldDB" id="A0A7G2CQ17"/>
<evidence type="ECO:0000313" key="4">
    <source>
        <dbReference type="Proteomes" id="UP000515908"/>
    </source>
</evidence>
<feature type="repeat" description="RCC1" evidence="1">
    <location>
        <begin position="42"/>
        <end position="100"/>
    </location>
</feature>
<dbReference type="InterPro" id="IPR051553">
    <property type="entry name" value="Ran_GTPase-activating"/>
</dbReference>
<dbReference type="SUPFAM" id="SSF50985">
    <property type="entry name" value="RCC1/BLIP-II"/>
    <property type="match status" value="1"/>
</dbReference>
<dbReference type="EMBL" id="LR877164">
    <property type="protein sequence ID" value="CAD2221207.1"/>
    <property type="molecule type" value="Genomic_DNA"/>
</dbReference>
<dbReference type="InterPro" id="IPR000408">
    <property type="entry name" value="Reg_chr_condens"/>
</dbReference>
<evidence type="ECO:0000256" key="1">
    <source>
        <dbReference type="PROSITE-ProRule" id="PRU00235"/>
    </source>
</evidence>
<dbReference type="Pfam" id="PF00415">
    <property type="entry name" value="RCC1"/>
    <property type="match status" value="3"/>
</dbReference>
<dbReference type="Proteomes" id="UP000515908">
    <property type="component" value="Chromosome 20"/>
</dbReference>
<dbReference type="PANTHER" id="PTHR45982:SF1">
    <property type="entry name" value="REGULATOR OF CHROMOSOME CONDENSATION"/>
    <property type="match status" value="1"/>
</dbReference>
<proteinExistence type="predicted"/>
<sequence length="548" mass="59737">MKVFVYIVCLSHCGVLSTFHHSPLILFFYSLLEFIMTVRTFTAVATCGCGHGGRLGVGGTVEEEATLSSHIPRVVELPPSAGDVCSVHCGAYHTIARTTTGLYGWGIEEDGQLGFGPPSSSPGVYAPRRMTFFDTLKEQYPADAATPFAIKGVACGANHSIVWTTAGVYGTGLNQYGQLGLGHEETVFEWTQLFPLPSESGAQLTHVSAGTHHTVFAWRDTVQVEEGQYWYYPTFLSACGKGDFGELGYDGDASDAERAKTKRLYQQLLQETNQRDGAEPQTVEENPSQKFNWKPKKVRRAEFSSNVLRKVEFPLLDSSRQALEEGLPPPESGRSTWLVESLQAMRLHTSVQLRCEETGERRTYHWGCYYCGEVEGKESSIPKEETTLELYKEHKDSGVRFHAGDELLVSFSGECHSIAVKGSGVLGLGEEDSFCPEWTTVALSEIKEGVKGVLSVVGTHHTLVLVSLAAEGGTAVLGFGDNLHGQLCSSEEDAVDRITALHCLVPGSRIQSSAKDKEWTIQKVGDIGAGARHSVFLLELTEEAASVN</sequence>
<gene>
    <name evidence="3" type="ORF">ADEAN_000873800</name>
</gene>
<dbReference type="PANTHER" id="PTHR45982">
    <property type="entry name" value="REGULATOR OF CHROMOSOME CONDENSATION"/>
    <property type="match status" value="1"/>
</dbReference>
<reference evidence="3 4" key="1">
    <citation type="submission" date="2020-08" db="EMBL/GenBank/DDBJ databases">
        <authorList>
            <person name="Newling K."/>
            <person name="Davey J."/>
            <person name="Forrester S."/>
        </authorList>
    </citation>
    <scope>NUCLEOTIDE SEQUENCE [LARGE SCALE GENOMIC DNA]</scope>
    <source>
        <strain evidence="4">Crithidia deanei Carvalho (ATCC PRA-265)</strain>
    </source>
</reference>
<dbReference type="Gene3D" id="2.130.10.30">
    <property type="entry name" value="Regulator of chromosome condensation 1/beta-lactamase-inhibitor protein II"/>
    <property type="match status" value="2"/>
</dbReference>
<dbReference type="InterPro" id="IPR009091">
    <property type="entry name" value="RCC1/BLIP-II"/>
</dbReference>
<protein>
    <submittedName>
        <fullName evidence="3">Regulator of chromosome condensation (RCC1) repeat, putative</fullName>
    </submittedName>
</protein>
<dbReference type="GO" id="GO:0005737">
    <property type="term" value="C:cytoplasm"/>
    <property type="evidence" value="ECO:0007669"/>
    <property type="project" value="TreeGrafter"/>
</dbReference>
<evidence type="ECO:0000256" key="2">
    <source>
        <dbReference type="SAM" id="MobiDB-lite"/>
    </source>
</evidence>
<feature type="repeat" description="RCC1" evidence="1">
    <location>
        <begin position="100"/>
        <end position="166"/>
    </location>
</feature>
<evidence type="ECO:0000313" key="3">
    <source>
        <dbReference type="EMBL" id="CAD2221207.1"/>
    </source>
</evidence>
<dbReference type="VEuPathDB" id="TriTrypDB:ADEAN_000873800"/>
<name>A0A7G2CQ17_9TRYP</name>
<accession>A0A7G2CQ17</accession>
<organism evidence="3 4">
    <name type="scientific">Angomonas deanei</name>
    <dbReference type="NCBI Taxonomy" id="59799"/>
    <lineage>
        <taxon>Eukaryota</taxon>
        <taxon>Discoba</taxon>
        <taxon>Euglenozoa</taxon>
        <taxon>Kinetoplastea</taxon>
        <taxon>Metakinetoplastina</taxon>
        <taxon>Trypanosomatida</taxon>
        <taxon>Trypanosomatidae</taxon>
        <taxon>Strigomonadinae</taxon>
        <taxon>Angomonas</taxon>
    </lineage>
</organism>
<feature type="region of interest" description="Disordered" evidence="2">
    <location>
        <begin position="271"/>
        <end position="291"/>
    </location>
</feature>
<dbReference type="PROSITE" id="PS50012">
    <property type="entry name" value="RCC1_3"/>
    <property type="match status" value="3"/>
</dbReference>
<feature type="repeat" description="RCC1" evidence="1">
    <location>
        <begin position="166"/>
        <end position="220"/>
    </location>
</feature>
<dbReference type="GO" id="GO:0005085">
    <property type="term" value="F:guanyl-nucleotide exchange factor activity"/>
    <property type="evidence" value="ECO:0007669"/>
    <property type="project" value="TreeGrafter"/>
</dbReference>
<keyword evidence="4" id="KW-1185">Reference proteome</keyword>